<evidence type="ECO:0000313" key="1">
    <source>
        <dbReference type="EMBL" id="KAH0909641.1"/>
    </source>
</evidence>
<gene>
    <name evidence="1" type="ORF">HID58_032962</name>
</gene>
<comment type="caution">
    <text evidence="1">The sequence shown here is derived from an EMBL/GenBank/DDBJ whole genome shotgun (WGS) entry which is preliminary data.</text>
</comment>
<name>A0ABQ8BXX0_BRANA</name>
<proteinExistence type="predicted"/>
<dbReference type="EMBL" id="JAGKQM010000009">
    <property type="protein sequence ID" value="KAH0909641.1"/>
    <property type="molecule type" value="Genomic_DNA"/>
</dbReference>
<reference evidence="1 2" key="1">
    <citation type="submission" date="2021-05" db="EMBL/GenBank/DDBJ databases">
        <title>Genome Assembly of Synthetic Allotetraploid Brassica napus Reveals Homoeologous Exchanges between Subgenomes.</title>
        <authorList>
            <person name="Davis J.T."/>
        </authorList>
    </citation>
    <scope>NUCLEOTIDE SEQUENCE [LARGE SCALE GENOMIC DNA]</scope>
    <source>
        <strain evidence="2">cv. Da-Ae</strain>
        <tissue evidence="1">Seedling</tissue>
    </source>
</reference>
<organism evidence="1 2">
    <name type="scientific">Brassica napus</name>
    <name type="common">Rape</name>
    <dbReference type="NCBI Taxonomy" id="3708"/>
    <lineage>
        <taxon>Eukaryota</taxon>
        <taxon>Viridiplantae</taxon>
        <taxon>Streptophyta</taxon>
        <taxon>Embryophyta</taxon>
        <taxon>Tracheophyta</taxon>
        <taxon>Spermatophyta</taxon>
        <taxon>Magnoliopsida</taxon>
        <taxon>eudicotyledons</taxon>
        <taxon>Gunneridae</taxon>
        <taxon>Pentapetalae</taxon>
        <taxon>rosids</taxon>
        <taxon>malvids</taxon>
        <taxon>Brassicales</taxon>
        <taxon>Brassicaceae</taxon>
        <taxon>Brassiceae</taxon>
        <taxon>Brassica</taxon>
    </lineage>
</organism>
<keyword evidence="2" id="KW-1185">Reference proteome</keyword>
<evidence type="ECO:0000313" key="2">
    <source>
        <dbReference type="Proteomes" id="UP000824890"/>
    </source>
</evidence>
<sequence length="170" mass="18807">MENSSSCSMDLSHFRFLVDYHFIAPLPGGDGLPYRSSTLGFFLFGCFTVNTWGMLNESRASDLWFLKSAKGVLTVVSIVMVSLLSDVSHLSVDFKLNFLTHWFAIDNVLGCFVKFIRVSGLVFGVEAGPGPTLATKVRVSKSITVAAIPHVRNFDEVKSSKQKIHLQTEK</sequence>
<accession>A0ABQ8BXX0</accession>
<protein>
    <submittedName>
        <fullName evidence="1">Uncharacterized protein</fullName>
    </submittedName>
</protein>
<dbReference type="Proteomes" id="UP000824890">
    <property type="component" value="Unassembled WGS sequence"/>
</dbReference>